<gene>
    <name evidence="2" type="ORF">L3X38_004489</name>
</gene>
<sequence>MAYLSLLVELQKEGVELGINQQGGLLASLHVRPISVEWNEDLKREIMEEAHCSAYSMHAGSTKMYRTLREYYSWPHMKGDIARYVSRCLISQQD</sequence>
<reference evidence="2 3" key="1">
    <citation type="journal article" date="2022" name="G3 (Bethesda)">
        <title>Whole-genome sequence and methylome profiling of the almond [Prunus dulcis (Mill.) D.A. Webb] cultivar 'Nonpareil'.</title>
        <authorList>
            <person name="D'Amico-Willman K.M."/>
            <person name="Ouma W.Z."/>
            <person name="Meulia T."/>
            <person name="Sideli G.M."/>
            <person name="Gradziel T.M."/>
            <person name="Fresnedo-Ramirez J."/>
        </authorList>
    </citation>
    <scope>NUCLEOTIDE SEQUENCE [LARGE SCALE GENOMIC DNA]</scope>
    <source>
        <strain evidence="2">Clone GOH B32 T37-40</strain>
    </source>
</reference>
<feature type="domain" description="Integrase zinc-binding" evidence="1">
    <location>
        <begin position="40"/>
        <end position="92"/>
    </location>
</feature>
<accession>A0AAD4ZP27</accession>
<comment type="caution">
    <text evidence="2">The sequence shown here is derived from an EMBL/GenBank/DDBJ whole genome shotgun (WGS) entry which is preliminary data.</text>
</comment>
<evidence type="ECO:0000313" key="2">
    <source>
        <dbReference type="EMBL" id="KAI5351598.1"/>
    </source>
</evidence>
<evidence type="ECO:0000259" key="1">
    <source>
        <dbReference type="Pfam" id="PF17921"/>
    </source>
</evidence>
<evidence type="ECO:0000313" key="3">
    <source>
        <dbReference type="Proteomes" id="UP001054821"/>
    </source>
</evidence>
<dbReference type="Pfam" id="PF17921">
    <property type="entry name" value="Integrase_H2C2"/>
    <property type="match status" value="1"/>
</dbReference>
<proteinExistence type="predicted"/>
<dbReference type="Proteomes" id="UP001054821">
    <property type="component" value="Chromosome 1"/>
</dbReference>
<dbReference type="InterPro" id="IPR041588">
    <property type="entry name" value="Integrase_H2C2"/>
</dbReference>
<name>A0AAD4ZP27_PRUDU</name>
<protein>
    <recommendedName>
        <fullName evidence="1">Integrase zinc-binding domain-containing protein</fullName>
    </recommendedName>
</protein>
<dbReference type="Gene3D" id="1.10.340.70">
    <property type="match status" value="1"/>
</dbReference>
<dbReference type="AlphaFoldDB" id="A0AAD4ZP27"/>
<dbReference type="EMBL" id="JAJFAZ020000001">
    <property type="protein sequence ID" value="KAI5351598.1"/>
    <property type="molecule type" value="Genomic_DNA"/>
</dbReference>
<keyword evidence="3" id="KW-1185">Reference proteome</keyword>
<organism evidence="2 3">
    <name type="scientific">Prunus dulcis</name>
    <name type="common">Almond</name>
    <name type="synonym">Amygdalus dulcis</name>
    <dbReference type="NCBI Taxonomy" id="3755"/>
    <lineage>
        <taxon>Eukaryota</taxon>
        <taxon>Viridiplantae</taxon>
        <taxon>Streptophyta</taxon>
        <taxon>Embryophyta</taxon>
        <taxon>Tracheophyta</taxon>
        <taxon>Spermatophyta</taxon>
        <taxon>Magnoliopsida</taxon>
        <taxon>eudicotyledons</taxon>
        <taxon>Gunneridae</taxon>
        <taxon>Pentapetalae</taxon>
        <taxon>rosids</taxon>
        <taxon>fabids</taxon>
        <taxon>Rosales</taxon>
        <taxon>Rosaceae</taxon>
        <taxon>Amygdaloideae</taxon>
        <taxon>Amygdaleae</taxon>
        <taxon>Prunus</taxon>
    </lineage>
</organism>